<gene>
    <name evidence="4" type="ORF">GAN91_00030</name>
    <name evidence="3" type="ORF">GAN93_17205</name>
    <name evidence="2" type="ORF">GAO51_21115</name>
    <name evidence="5" type="ORF">PO127_08835</name>
</gene>
<feature type="transmembrane region" description="Helical" evidence="1">
    <location>
        <begin position="169"/>
        <end position="190"/>
    </location>
</feature>
<dbReference type="RefSeq" id="WP_008764404.1">
    <property type="nucleotide sequence ID" value="NZ_BAABXH010000002.1"/>
</dbReference>
<evidence type="ECO:0000256" key="1">
    <source>
        <dbReference type="SAM" id="Phobius"/>
    </source>
</evidence>
<dbReference type="OMA" id="MYHFENE"/>
<accession>C6ILH0</accession>
<sequence>MDHKGTLSSAFNMSLGFIPVIISILLCEFITQDTAIYIGTGIGIVGIYLLLHRKGALIPNFILYIATGMLALLSLAALIPGDYVPPGALPLTLEVSILIPMLILYMHKKRFINHFLRQIGSCNKRLYAQGAEAAVVSARFALIFGILHFIIISIVVASQDPLSQTSMVILYKVFPPVVFVMSILFNQIAIRYFNHLMSHTEYVPIVNTKGDVIGRSLAIEALNYKNAYINPVIRIAVSTHGMLFLCDRPMNAILDKGKTDIPMECYLRYGESLTEGVNRLVHNALPHATEDFKPEFNIVYHFENEATNRLIYLFIVDIKDDSILCTPRFKNSKLWSFKQIEENMGKGFFSSCFEDEYEHLKDVICIREKYRES</sequence>
<dbReference type="AlphaFoldDB" id="A0A0P0FQ90"/>
<accession>A0A0P0FQ90</accession>
<reference evidence="5" key="2">
    <citation type="submission" date="2022-10" db="EMBL/GenBank/DDBJ databases">
        <title>Human gut microbiome strain richness.</title>
        <authorList>
            <person name="Chen-Liaw A."/>
        </authorList>
    </citation>
    <scope>NUCLEOTIDE SEQUENCE</scope>
    <source>
        <strain evidence="5">1001283st1_A3_1001283B150304_161114</strain>
    </source>
</reference>
<evidence type="ECO:0000313" key="7">
    <source>
        <dbReference type="Proteomes" id="UP000440614"/>
    </source>
</evidence>
<protein>
    <recommendedName>
        <fullName evidence="9">Transmembrane protein</fullName>
    </recommendedName>
</protein>
<dbReference type="EMBL" id="WCRY01000001">
    <property type="protein sequence ID" value="KAB4487833.1"/>
    <property type="molecule type" value="Genomic_DNA"/>
</dbReference>
<feature type="transmembrane region" description="Helical" evidence="1">
    <location>
        <begin position="133"/>
        <end position="157"/>
    </location>
</feature>
<dbReference type="GeneID" id="60925365"/>
<keyword evidence="1" id="KW-1133">Transmembrane helix</keyword>
<organism evidence="3 8">
    <name type="scientific">Bacteroides thetaiotaomicron</name>
    <dbReference type="NCBI Taxonomy" id="818"/>
    <lineage>
        <taxon>Bacteria</taxon>
        <taxon>Pseudomonadati</taxon>
        <taxon>Bacteroidota</taxon>
        <taxon>Bacteroidia</taxon>
        <taxon>Bacteroidales</taxon>
        <taxon>Bacteroidaceae</taxon>
        <taxon>Bacteroides</taxon>
    </lineage>
</organism>
<feature type="transmembrane region" description="Helical" evidence="1">
    <location>
        <begin position="61"/>
        <end position="81"/>
    </location>
</feature>
<evidence type="ECO:0000313" key="5">
    <source>
        <dbReference type="EMBL" id="MDC2235849.1"/>
    </source>
</evidence>
<dbReference type="Proteomes" id="UP001217776">
    <property type="component" value="Unassembled WGS sequence"/>
</dbReference>
<evidence type="ECO:0000313" key="6">
    <source>
        <dbReference type="Proteomes" id="UP000436858"/>
    </source>
</evidence>
<feature type="transmembrane region" description="Helical" evidence="1">
    <location>
        <begin position="20"/>
        <end position="49"/>
    </location>
</feature>
<dbReference type="Proteomes" id="UP000460317">
    <property type="component" value="Unassembled WGS sequence"/>
</dbReference>
<evidence type="ECO:0000313" key="2">
    <source>
        <dbReference type="EMBL" id="KAB4307500.1"/>
    </source>
</evidence>
<dbReference type="Proteomes" id="UP000440614">
    <property type="component" value="Unassembled WGS sequence"/>
</dbReference>
<comment type="caution">
    <text evidence="3">The sequence shown here is derived from an EMBL/GenBank/DDBJ whole genome shotgun (WGS) entry which is preliminary data.</text>
</comment>
<keyword evidence="1" id="KW-0472">Membrane</keyword>
<name>A0A0P0FQ90_BACT4</name>
<proteinExistence type="predicted"/>
<dbReference type="Proteomes" id="UP000436858">
    <property type="component" value="Unassembled WGS sequence"/>
</dbReference>
<evidence type="ECO:0000313" key="4">
    <source>
        <dbReference type="EMBL" id="KAB4487833.1"/>
    </source>
</evidence>
<dbReference type="EMBL" id="WCSY01000024">
    <property type="protein sequence ID" value="KAB4307500.1"/>
    <property type="molecule type" value="Genomic_DNA"/>
</dbReference>
<keyword evidence="1" id="KW-0812">Transmembrane</keyword>
<evidence type="ECO:0000313" key="3">
    <source>
        <dbReference type="EMBL" id="KAB4450038.1"/>
    </source>
</evidence>
<dbReference type="EMBL" id="JAQNVG010000011">
    <property type="protein sequence ID" value="MDC2235849.1"/>
    <property type="molecule type" value="Genomic_DNA"/>
</dbReference>
<evidence type="ECO:0008006" key="9">
    <source>
        <dbReference type="Google" id="ProtNLM"/>
    </source>
</evidence>
<feature type="transmembrane region" description="Helical" evidence="1">
    <location>
        <begin position="87"/>
        <end position="107"/>
    </location>
</feature>
<dbReference type="KEGG" id="btho:Btheta7330_03916"/>
<reference evidence="6 7" key="1">
    <citation type="journal article" date="2019" name="Nat. Med.">
        <title>A library of human gut bacterial isolates paired with longitudinal multiomics data enables mechanistic microbiome research.</title>
        <authorList>
            <person name="Poyet M."/>
            <person name="Groussin M."/>
            <person name="Gibbons S.M."/>
            <person name="Avila-Pacheco J."/>
            <person name="Jiang X."/>
            <person name="Kearney S.M."/>
            <person name="Perrotta A.R."/>
            <person name="Berdy B."/>
            <person name="Zhao S."/>
            <person name="Lieberman T.D."/>
            <person name="Swanson P.K."/>
            <person name="Smith M."/>
            <person name="Roesemann S."/>
            <person name="Alexander J.E."/>
            <person name="Rich S.A."/>
            <person name="Livny J."/>
            <person name="Vlamakis H."/>
            <person name="Clish C."/>
            <person name="Bullock K."/>
            <person name="Deik A."/>
            <person name="Scott J."/>
            <person name="Pierce K.A."/>
            <person name="Xavier R.J."/>
            <person name="Alm E.J."/>
        </authorList>
    </citation>
    <scope>NUCLEOTIDE SEQUENCE [LARGE SCALE GENOMIC DNA]</scope>
    <source>
        <strain evidence="4 6">BIOML-A162</strain>
        <strain evidence="3 8">BIOML-A165</strain>
        <strain evidence="2 7">BIOML-A188</strain>
    </source>
</reference>
<evidence type="ECO:0000313" key="8">
    <source>
        <dbReference type="Proteomes" id="UP000460317"/>
    </source>
</evidence>
<dbReference type="EMBL" id="WCSB01000017">
    <property type="protein sequence ID" value="KAB4450038.1"/>
    <property type="molecule type" value="Genomic_DNA"/>
</dbReference>